<proteinExistence type="inferred from homology"/>
<comment type="caution">
    <text evidence="9">The sequence shown here is derived from an EMBL/GenBank/DDBJ whole genome shotgun (WGS) entry which is preliminary data.</text>
</comment>
<feature type="transmembrane region" description="Helical" evidence="7">
    <location>
        <begin position="281"/>
        <end position="307"/>
    </location>
</feature>
<evidence type="ECO:0000256" key="6">
    <source>
        <dbReference type="ARBA" id="ARBA00023136"/>
    </source>
</evidence>
<dbReference type="InterPro" id="IPR000515">
    <property type="entry name" value="MetI-like"/>
</dbReference>
<reference evidence="9 10" key="1">
    <citation type="submission" date="2023-08" db="EMBL/GenBank/DDBJ databases">
        <title>Phytohabitans sansha sp. nov., isolated from marine sediment.</title>
        <authorList>
            <person name="Zhao Y."/>
            <person name="Yi K."/>
        </authorList>
    </citation>
    <scope>NUCLEOTIDE SEQUENCE [LARGE SCALE GENOMIC DNA]</scope>
    <source>
        <strain evidence="9 10">ZYX-F-186</strain>
    </source>
</reference>
<dbReference type="PANTHER" id="PTHR43163:SF6">
    <property type="entry name" value="DIPEPTIDE TRANSPORT SYSTEM PERMEASE PROTEIN DPPB-RELATED"/>
    <property type="match status" value="1"/>
</dbReference>
<keyword evidence="4 7" id="KW-0812">Transmembrane</keyword>
<feature type="transmembrane region" description="Helical" evidence="7">
    <location>
        <begin position="12"/>
        <end position="30"/>
    </location>
</feature>
<dbReference type="PROSITE" id="PS50928">
    <property type="entry name" value="ABC_TM1"/>
    <property type="match status" value="1"/>
</dbReference>
<dbReference type="Gene3D" id="1.10.3720.10">
    <property type="entry name" value="MetI-like"/>
    <property type="match status" value="1"/>
</dbReference>
<feature type="transmembrane region" description="Helical" evidence="7">
    <location>
        <begin position="178"/>
        <end position="197"/>
    </location>
</feature>
<keyword evidence="10" id="KW-1185">Reference proteome</keyword>
<gene>
    <name evidence="9" type="ORF">RB614_36910</name>
</gene>
<keyword evidence="6 7" id="KW-0472">Membrane</keyword>
<evidence type="ECO:0000313" key="9">
    <source>
        <dbReference type="EMBL" id="MDQ7910092.1"/>
    </source>
</evidence>
<evidence type="ECO:0000259" key="8">
    <source>
        <dbReference type="PROSITE" id="PS50928"/>
    </source>
</evidence>
<feature type="transmembrane region" description="Helical" evidence="7">
    <location>
        <begin position="90"/>
        <end position="114"/>
    </location>
</feature>
<comment type="subcellular location">
    <subcellularLocation>
        <location evidence="1 7">Cell membrane</location>
        <topology evidence="1 7">Multi-pass membrane protein</topology>
    </subcellularLocation>
</comment>
<evidence type="ECO:0000313" key="10">
    <source>
        <dbReference type="Proteomes" id="UP001230908"/>
    </source>
</evidence>
<evidence type="ECO:0000256" key="5">
    <source>
        <dbReference type="ARBA" id="ARBA00022989"/>
    </source>
</evidence>
<dbReference type="Pfam" id="PF00528">
    <property type="entry name" value="BPD_transp_1"/>
    <property type="match status" value="1"/>
</dbReference>
<dbReference type="SUPFAM" id="SSF161098">
    <property type="entry name" value="MetI-like"/>
    <property type="match status" value="1"/>
</dbReference>
<evidence type="ECO:0000256" key="7">
    <source>
        <dbReference type="RuleBase" id="RU363032"/>
    </source>
</evidence>
<dbReference type="Pfam" id="PF19300">
    <property type="entry name" value="BPD_transp_1_N"/>
    <property type="match status" value="1"/>
</dbReference>
<dbReference type="CDD" id="cd06261">
    <property type="entry name" value="TM_PBP2"/>
    <property type="match status" value="1"/>
</dbReference>
<evidence type="ECO:0000256" key="1">
    <source>
        <dbReference type="ARBA" id="ARBA00004651"/>
    </source>
</evidence>
<dbReference type="PANTHER" id="PTHR43163">
    <property type="entry name" value="DIPEPTIDE TRANSPORT SYSTEM PERMEASE PROTEIN DPPB-RELATED"/>
    <property type="match status" value="1"/>
</dbReference>
<dbReference type="RefSeq" id="WP_308717345.1">
    <property type="nucleotide sequence ID" value="NZ_JAVHUY010000051.1"/>
</dbReference>
<keyword evidence="3" id="KW-1003">Cell membrane</keyword>
<accession>A0ABU0ZSX0</accession>
<name>A0ABU0ZSX0_9ACTN</name>
<dbReference type="Proteomes" id="UP001230908">
    <property type="component" value="Unassembled WGS sequence"/>
</dbReference>
<dbReference type="InterPro" id="IPR045621">
    <property type="entry name" value="BPD_transp_1_N"/>
</dbReference>
<protein>
    <submittedName>
        <fullName evidence="9">ABC transporter permease</fullName>
    </submittedName>
</protein>
<evidence type="ECO:0000256" key="2">
    <source>
        <dbReference type="ARBA" id="ARBA00022448"/>
    </source>
</evidence>
<sequence>MLRFVGRRLLQTVPVVVIMSFVVFAVTSLLPGDAARSVAGEGASQEQVDRIREQLGLDDNVFVRYVSWCGRLLRGDLGTSLTSGQSVREMLAIAVPVTAELALLAILVALLIGLPAGALTATRRAGWIDTAVSGLALVGVSMPWFWLGLLLVLGLSLGLPWFPASGYTAFTTDPVDNLTHMVLPTLTVAVGLLALVLRQTRAALLNVMSEDYMRTATAKGLSRGRVVVRHGLRNALMPVVTVVGLQAGALLGGAVITETVFGLPGLGRMLVNGIFSRDYPVIQGAVLVIVLAVLAVNVVTDVLYAALDPRVQL</sequence>
<feature type="transmembrane region" description="Helical" evidence="7">
    <location>
        <begin position="135"/>
        <end position="158"/>
    </location>
</feature>
<keyword evidence="2 7" id="KW-0813">Transport</keyword>
<comment type="similarity">
    <text evidence="7">Belongs to the binding-protein-dependent transport system permease family.</text>
</comment>
<feature type="transmembrane region" description="Helical" evidence="7">
    <location>
        <begin position="235"/>
        <end position="261"/>
    </location>
</feature>
<evidence type="ECO:0000256" key="4">
    <source>
        <dbReference type="ARBA" id="ARBA00022692"/>
    </source>
</evidence>
<organism evidence="9 10">
    <name type="scientific">Phytohabitans maris</name>
    <dbReference type="NCBI Taxonomy" id="3071409"/>
    <lineage>
        <taxon>Bacteria</taxon>
        <taxon>Bacillati</taxon>
        <taxon>Actinomycetota</taxon>
        <taxon>Actinomycetes</taxon>
        <taxon>Micromonosporales</taxon>
        <taxon>Micromonosporaceae</taxon>
    </lineage>
</organism>
<dbReference type="InterPro" id="IPR035906">
    <property type="entry name" value="MetI-like_sf"/>
</dbReference>
<dbReference type="EMBL" id="JAVHUY010000051">
    <property type="protein sequence ID" value="MDQ7910092.1"/>
    <property type="molecule type" value="Genomic_DNA"/>
</dbReference>
<feature type="domain" description="ABC transmembrane type-1" evidence="8">
    <location>
        <begin position="95"/>
        <end position="300"/>
    </location>
</feature>
<keyword evidence="5 7" id="KW-1133">Transmembrane helix</keyword>
<evidence type="ECO:0000256" key="3">
    <source>
        <dbReference type="ARBA" id="ARBA00022475"/>
    </source>
</evidence>